<name>A0A0D2AIC2_9PEZI</name>
<protein>
    <submittedName>
        <fullName evidence="3">Uncharacterized protein</fullName>
    </submittedName>
</protein>
<dbReference type="AlphaFoldDB" id="A0A0D2AIC2"/>
<dbReference type="EMBL" id="KN847535">
    <property type="protein sequence ID" value="KIW06320.1"/>
    <property type="molecule type" value="Genomic_DNA"/>
</dbReference>
<evidence type="ECO:0000256" key="2">
    <source>
        <dbReference type="SAM" id="SignalP"/>
    </source>
</evidence>
<dbReference type="VEuPathDB" id="FungiDB:PV09_02784"/>
<evidence type="ECO:0000313" key="4">
    <source>
        <dbReference type="Proteomes" id="UP000053259"/>
    </source>
</evidence>
<dbReference type="Proteomes" id="UP000053259">
    <property type="component" value="Unassembled WGS sequence"/>
</dbReference>
<dbReference type="RefSeq" id="XP_016216189.1">
    <property type="nucleotide sequence ID" value="XM_016355883.1"/>
</dbReference>
<dbReference type="Pfam" id="PF14610">
    <property type="entry name" value="Psg1"/>
    <property type="match status" value="1"/>
</dbReference>
<sequence>MRHTSLLLSSLALAQCSTAGLLNARQDTTSATARTGTATTTTSEATAGLVETTIDGKATTLQVAVPTGDVADETTSTPTVKTATALAPVATDIGTGSSALLSCKAPTGSPLCLPNNATQVNVGDTYYVTWDPSRFEVNTTITILLNYANDTDNGNRVAWTSDGTPREKGFVTVKMDDSWRKGTRNATLEFALIAYQPVSEHTARPVDGPTVFLSKSSSHYPPPPTTKLPDNVSLYVGVPLGVGGLIFVLLGLYFGMRKHRHIDIKGIMARRNRGYGARKSRRERLGLKKGVIRLEEREVADPVEDYRNARDIYSAPGLSGDGGKYGGNAFRNEIEKQNIGRRGMI</sequence>
<keyword evidence="2" id="KW-0732">Signal</keyword>
<feature type="signal peptide" evidence="2">
    <location>
        <begin position="1"/>
        <end position="19"/>
    </location>
</feature>
<keyword evidence="1" id="KW-0812">Transmembrane</keyword>
<dbReference type="OrthoDB" id="4084551at2759"/>
<accession>A0A0D2AIC2</accession>
<dbReference type="InterPro" id="IPR028000">
    <property type="entry name" value="Pma1"/>
</dbReference>
<gene>
    <name evidence="3" type="ORF">PV09_02784</name>
</gene>
<keyword evidence="1" id="KW-0472">Membrane</keyword>
<dbReference type="InParanoid" id="A0A0D2AIC2"/>
<reference evidence="3 4" key="1">
    <citation type="submission" date="2015-01" db="EMBL/GenBank/DDBJ databases">
        <title>The Genome Sequence of Ochroconis gallopava CBS43764.</title>
        <authorList>
            <consortium name="The Broad Institute Genomics Platform"/>
            <person name="Cuomo C."/>
            <person name="de Hoog S."/>
            <person name="Gorbushina A."/>
            <person name="Stielow B."/>
            <person name="Teixiera M."/>
            <person name="Abouelleil A."/>
            <person name="Chapman S.B."/>
            <person name="Priest M."/>
            <person name="Young S.K."/>
            <person name="Wortman J."/>
            <person name="Nusbaum C."/>
            <person name="Birren B."/>
        </authorList>
    </citation>
    <scope>NUCLEOTIDE SEQUENCE [LARGE SCALE GENOMIC DNA]</scope>
    <source>
        <strain evidence="3 4">CBS 43764</strain>
    </source>
</reference>
<dbReference type="HOGENOM" id="CLU_038276_1_0_1"/>
<keyword evidence="1" id="KW-1133">Transmembrane helix</keyword>
<evidence type="ECO:0000313" key="3">
    <source>
        <dbReference type="EMBL" id="KIW06320.1"/>
    </source>
</evidence>
<evidence type="ECO:0000256" key="1">
    <source>
        <dbReference type="SAM" id="Phobius"/>
    </source>
</evidence>
<dbReference type="GeneID" id="27310757"/>
<proteinExistence type="predicted"/>
<organism evidence="3 4">
    <name type="scientific">Verruconis gallopava</name>
    <dbReference type="NCBI Taxonomy" id="253628"/>
    <lineage>
        <taxon>Eukaryota</taxon>
        <taxon>Fungi</taxon>
        <taxon>Dikarya</taxon>
        <taxon>Ascomycota</taxon>
        <taxon>Pezizomycotina</taxon>
        <taxon>Dothideomycetes</taxon>
        <taxon>Pleosporomycetidae</taxon>
        <taxon>Venturiales</taxon>
        <taxon>Sympoventuriaceae</taxon>
        <taxon>Verruconis</taxon>
    </lineage>
</organism>
<feature type="chain" id="PRO_5002238357" evidence="2">
    <location>
        <begin position="20"/>
        <end position="345"/>
    </location>
</feature>
<feature type="transmembrane region" description="Helical" evidence="1">
    <location>
        <begin position="232"/>
        <end position="255"/>
    </location>
</feature>
<keyword evidence="4" id="KW-1185">Reference proteome</keyword>